<dbReference type="PANTHER" id="PTHR30258">
    <property type="entry name" value="TYPE II SECRETION SYSTEM PROTEIN GSPE-RELATED"/>
    <property type="match status" value="1"/>
</dbReference>
<accession>A0A1M5T276</accession>
<keyword evidence="3" id="KW-0067">ATP-binding</keyword>
<feature type="domain" description="Bacterial type II secretion system protein E" evidence="4">
    <location>
        <begin position="351"/>
        <end position="365"/>
    </location>
</feature>
<dbReference type="Gene3D" id="3.30.300.160">
    <property type="entry name" value="Type II secretion system, protein E, N-terminal domain"/>
    <property type="match status" value="1"/>
</dbReference>
<sequence length="509" mass="58339">MNEIEALCKEVKEESYNIDKIQSLAFSQKENIRNTLSLILHQRFNIEILNLSQESIVKKEALKLSKEFSLKNNLIAFKRDEKGYYVAMKDPLNKSLKEEVKFFLKDNVTFFLSEEKEVLKALHEVYIEDSEEVKNNNIENESELNIEKTMPMVEYSNDILERAILNGASDIHIEPINNMYRVRERINGILITKTKINIDIGNSLISRLKVQANMDISQKLLPQDGKISFHFKERVLDLRVSSIPCVSGEKVVIRILAKSDMLNIDSLGFQEEHNKKLKQCIKRQGGIILVTGPTGSGKSTTLYSLINEMDKEKLNVVTIEDPVEYKIEGISQIQINLKSGLGFPQILRSVLRQDPDVIMIGEIRDEETADIAFRAAITGHLVLSTLHTRDAVSSLSRLYNMNIPKYMVLESIELIIAQRLAKIKCSCKDKKDGLDRCSLCNDTGYKGRKVLYEFLEFNKENKDFIEKCSETSDLRNHLKLCGFSTIEDNAMNLYERGYIDKDELSIYKS</sequence>
<dbReference type="PANTHER" id="PTHR30258:SF2">
    <property type="entry name" value="COMG OPERON PROTEIN 1"/>
    <property type="match status" value="1"/>
</dbReference>
<dbReference type="STRING" id="1121306.SAMN02745196_00409"/>
<dbReference type="EMBL" id="FQXP01000003">
    <property type="protein sequence ID" value="SHH44861.1"/>
    <property type="molecule type" value="Genomic_DNA"/>
</dbReference>
<evidence type="ECO:0000313" key="5">
    <source>
        <dbReference type="EMBL" id="SHH44861.1"/>
    </source>
</evidence>
<dbReference type="Proteomes" id="UP000184526">
    <property type="component" value="Unassembled WGS sequence"/>
</dbReference>
<dbReference type="AlphaFoldDB" id="A0A1M5T276"/>
<evidence type="ECO:0000313" key="6">
    <source>
        <dbReference type="Proteomes" id="UP000184526"/>
    </source>
</evidence>
<dbReference type="InterPro" id="IPR001482">
    <property type="entry name" value="T2SS/T4SS_dom"/>
</dbReference>
<keyword evidence="6" id="KW-1185">Reference proteome</keyword>
<protein>
    <submittedName>
        <fullName evidence="5">Type IV pilus assembly protein PilB</fullName>
    </submittedName>
</protein>
<dbReference type="InterPro" id="IPR037257">
    <property type="entry name" value="T2SS_E_N_sf"/>
</dbReference>
<dbReference type="SMART" id="SM00382">
    <property type="entry name" value="AAA"/>
    <property type="match status" value="1"/>
</dbReference>
<dbReference type="GO" id="GO:0016887">
    <property type="term" value="F:ATP hydrolysis activity"/>
    <property type="evidence" value="ECO:0007669"/>
    <property type="project" value="TreeGrafter"/>
</dbReference>
<name>A0A1M5T276_9CLOT</name>
<dbReference type="InterPro" id="IPR007831">
    <property type="entry name" value="T2SS_GspE_N"/>
</dbReference>
<dbReference type="GO" id="GO:0005886">
    <property type="term" value="C:plasma membrane"/>
    <property type="evidence" value="ECO:0007669"/>
    <property type="project" value="TreeGrafter"/>
</dbReference>
<evidence type="ECO:0000256" key="3">
    <source>
        <dbReference type="ARBA" id="ARBA00022840"/>
    </source>
</evidence>
<dbReference type="SUPFAM" id="SSF160246">
    <property type="entry name" value="EspE N-terminal domain-like"/>
    <property type="match status" value="1"/>
</dbReference>
<gene>
    <name evidence="5" type="ORF">SAMN02745196_00409</name>
</gene>
<dbReference type="RefSeq" id="WP_072829553.1">
    <property type="nucleotide sequence ID" value="NZ_FQXP01000003.1"/>
</dbReference>
<dbReference type="PROSITE" id="PS00662">
    <property type="entry name" value="T2SP_E"/>
    <property type="match status" value="1"/>
</dbReference>
<dbReference type="CDD" id="cd01129">
    <property type="entry name" value="PulE-GspE-like"/>
    <property type="match status" value="1"/>
</dbReference>
<keyword evidence="2" id="KW-0547">Nucleotide-binding</keyword>
<dbReference type="InterPro" id="IPR003593">
    <property type="entry name" value="AAA+_ATPase"/>
</dbReference>
<dbReference type="Pfam" id="PF05157">
    <property type="entry name" value="MshEN"/>
    <property type="match status" value="1"/>
</dbReference>
<comment type="similarity">
    <text evidence="1">Belongs to the GSP E family.</text>
</comment>
<dbReference type="OrthoDB" id="9808272at2"/>
<proteinExistence type="inferred from homology"/>
<dbReference type="InterPro" id="IPR027417">
    <property type="entry name" value="P-loop_NTPase"/>
</dbReference>
<dbReference type="Gene3D" id="3.40.50.300">
    <property type="entry name" value="P-loop containing nucleotide triphosphate hydrolases"/>
    <property type="match status" value="1"/>
</dbReference>
<dbReference type="SUPFAM" id="SSF52540">
    <property type="entry name" value="P-loop containing nucleoside triphosphate hydrolases"/>
    <property type="match status" value="1"/>
</dbReference>
<dbReference type="Gene3D" id="3.30.450.90">
    <property type="match status" value="1"/>
</dbReference>
<evidence type="ECO:0000256" key="2">
    <source>
        <dbReference type="ARBA" id="ARBA00022741"/>
    </source>
</evidence>
<evidence type="ECO:0000259" key="4">
    <source>
        <dbReference type="PROSITE" id="PS00662"/>
    </source>
</evidence>
<dbReference type="Pfam" id="PF00437">
    <property type="entry name" value="T2SSE"/>
    <property type="match status" value="1"/>
</dbReference>
<reference evidence="5 6" key="1">
    <citation type="submission" date="2016-11" db="EMBL/GenBank/DDBJ databases">
        <authorList>
            <person name="Jaros S."/>
            <person name="Januszkiewicz K."/>
            <person name="Wedrychowicz H."/>
        </authorList>
    </citation>
    <scope>NUCLEOTIDE SEQUENCE [LARGE SCALE GENOMIC DNA]</scope>
    <source>
        <strain evidence="5 6">DSM 3089</strain>
    </source>
</reference>
<organism evidence="5 6">
    <name type="scientific">Clostridium collagenovorans DSM 3089</name>
    <dbReference type="NCBI Taxonomy" id="1121306"/>
    <lineage>
        <taxon>Bacteria</taxon>
        <taxon>Bacillati</taxon>
        <taxon>Bacillota</taxon>
        <taxon>Clostridia</taxon>
        <taxon>Eubacteriales</taxon>
        <taxon>Clostridiaceae</taxon>
        <taxon>Clostridium</taxon>
    </lineage>
</organism>
<evidence type="ECO:0000256" key="1">
    <source>
        <dbReference type="ARBA" id="ARBA00006611"/>
    </source>
</evidence>
<dbReference type="GO" id="GO:0005524">
    <property type="term" value="F:ATP binding"/>
    <property type="evidence" value="ECO:0007669"/>
    <property type="project" value="UniProtKB-KW"/>
</dbReference>